<dbReference type="InterPro" id="IPR046824">
    <property type="entry name" value="Mss51-like_C"/>
</dbReference>
<dbReference type="SMART" id="SM00993">
    <property type="entry name" value="YL1_C"/>
    <property type="match status" value="1"/>
</dbReference>
<evidence type="ECO:0000313" key="2">
    <source>
        <dbReference type="EMBL" id="ODQ63326.1"/>
    </source>
</evidence>
<accession>A0A1E3PD38</accession>
<dbReference type="GO" id="GO:0005739">
    <property type="term" value="C:mitochondrion"/>
    <property type="evidence" value="ECO:0007669"/>
    <property type="project" value="GOC"/>
</dbReference>
<dbReference type="PANTHER" id="PTHR28069">
    <property type="entry name" value="GH20023P"/>
    <property type="match status" value="1"/>
</dbReference>
<evidence type="ECO:0000259" key="1">
    <source>
        <dbReference type="SMART" id="SM00993"/>
    </source>
</evidence>
<sequence>MLSSRLLAGARVWQASRASPSSLAHNGRIVQKRTMLNFIKTTLGVETESSDEPTPENRFHPWETSPYQDLRARAASIKAHAKCPITGKEINYTCPISGIPTHHSREAWEQDVDYHKNKVYEKLRMANTYEHDLRSGREFPEFDFAGTQDPDKTVNFMNWDTFFYTRMFYSMDTEFQLAAVTKMMSYPVTIGGIMHEYSPYLLKPKGNLTLEGLKSLAALRYTLYPKDRNRVWQDRPMRVFILGARAESQLPPHVWKQLSYLFPYTSLEVNFIGPESNFDKEKGQYVYSSTPVTQKIDENLTLNLYSDYFHVLHEYQDFFPYDPYQDVFMLFHPGLGAPEAMDQWEKTIPGLLDSKCAIFSTGFHESDIQRDWDWLHEKFGDKFDVLLDKQDNVFGSTKWEVNDPAPSEVFQFNQKIFGFRGKRYHAIPK</sequence>
<dbReference type="InterPro" id="IPR032717">
    <property type="entry name" value="Mss51_Znf"/>
</dbReference>
<dbReference type="InterPro" id="IPR013272">
    <property type="entry name" value="Vps72/YL1_C"/>
</dbReference>
<name>A0A1E3PD38_9ASCO</name>
<proteinExistence type="predicted"/>
<dbReference type="Pfam" id="PF13824">
    <property type="entry name" value="zf-Mss51"/>
    <property type="match status" value="1"/>
</dbReference>
<dbReference type="PANTHER" id="PTHR28069:SF1">
    <property type="entry name" value="PROTEIN MSS51, MITOCHONDRIAL"/>
    <property type="match status" value="1"/>
</dbReference>
<dbReference type="AlphaFoldDB" id="A0A1E3PD38"/>
<gene>
    <name evidence="2" type="ORF">NADFUDRAFT_48204</name>
</gene>
<feature type="domain" description="Vps72/YL1 C-terminal" evidence="1">
    <location>
        <begin position="81"/>
        <end position="111"/>
    </location>
</feature>
<protein>
    <recommendedName>
        <fullName evidence="1">Vps72/YL1 C-terminal domain-containing protein</fullName>
    </recommendedName>
</protein>
<dbReference type="Proteomes" id="UP000095009">
    <property type="component" value="Unassembled WGS sequence"/>
</dbReference>
<dbReference type="GO" id="GO:0033617">
    <property type="term" value="P:mitochondrial respiratory chain complex IV assembly"/>
    <property type="evidence" value="ECO:0007669"/>
    <property type="project" value="TreeGrafter"/>
</dbReference>
<dbReference type="STRING" id="857566.A0A1E3PD38"/>
<dbReference type="Pfam" id="PF20179">
    <property type="entry name" value="MSS51_C"/>
    <property type="match status" value="1"/>
</dbReference>
<reference evidence="2 3" key="1">
    <citation type="journal article" date="2016" name="Proc. Natl. Acad. Sci. U.S.A.">
        <title>Comparative genomics of biotechnologically important yeasts.</title>
        <authorList>
            <person name="Riley R."/>
            <person name="Haridas S."/>
            <person name="Wolfe K.H."/>
            <person name="Lopes M.R."/>
            <person name="Hittinger C.T."/>
            <person name="Goeker M."/>
            <person name="Salamov A.A."/>
            <person name="Wisecaver J.H."/>
            <person name="Long T.M."/>
            <person name="Calvey C.H."/>
            <person name="Aerts A.L."/>
            <person name="Barry K.W."/>
            <person name="Choi C."/>
            <person name="Clum A."/>
            <person name="Coughlan A.Y."/>
            <person name="Deshpande S."/>
            <person name="Douglass A.P."/>
            <person name="Hanson S.J."/>
            <person name="Klenk H.-P."/>
            <person name="LaButti K.M."/>
            <person name="Lapidus A."/>
            <person name="Lindquist E.A."/>
            <person name="Lipzen A.M."/>
            <person name="Meier-Kolthoff J.P."/>
            <person name="Ohm R.A."/>
            <person name="Otillar R.P."/>
            <person name="Pangilinan J.L."/>
            <person name="Peng Y."/>
            <person name="Rokas A."/>
            <person name="Rosa C.A."/>
            <person name="Scheuner C."/>
            <person name="Sibirny A.A."/>
            <person name="Slot J.C."/>
            <person name="Stielow J.B."/>
            <person name="Sun H."/>
            <person name="Kurtzman C.P."/>
            <person name="Blackwell M."/>
            <person name="Grigoriev I.V."/>
            <person name="Jeffries T.W."/>
        </authorList>
    </citation>
    <scope>NUCLEOTIDE SEQUENCE [LARGE SCALE GENOMIC DNA]</scope>
    <source>
        <strain evidence="2 3">DSM 6958</strain>
    </source>
</reference>
<dbReference type="OrthoDB" id="5282002at2759"/>
<keyword evidence="3" id="KW-1185">Reference proteome</keyword>
<dbReference type="EMBL" id="KV454415">
    <property type="protein sequence ID" value="ODQ63326.1"/>
    <property type="molecule type" value="Genomic_DNA"/>
</dbReference>
<evidence type="ECO:0000313" key="3">
    <source>
        <dbReference type="Proteomes" id="UP000095009"/>
    </source>
</evidence>
<organism evidence="2 3">
    <name type="scientific">Nadsonia fulvescens var. elongata DSM 6958</name>
    <dbReference type="NCBI Taxonomy" id="857566"/>
    <lineage>
        <taxon>Eukaryota</taxon>
        <taxon>Fungi</taxon>
        <taxon>Dikarya</taxon>
        <taxon>Ascomycota</taxon>
        <taxon>Saccharomycotina</taxon>
        <taxon>Dipodascomycetes</taxon>
        <taxon>Dipodascales</taxon>
        <taxon>Dipodascales incertae sedis</taxon>
        <taxon>Nadsonia</taxon>
    </lineage>
</organism>